<keyword evidence="3" id="KW-1185">Reference proteome</keyword>
<dbReference type="InterPro" id="IPR029055">
    <property type="entry name" value="Ntn_hydrolases_N"/>
</dbReference>
<reference evidence="2 3" key="1">
    <citation type="submission" date="2024-10" db="EMBL/GenBank/DDBJ databases">
        <title>The Natural Products Discovery Center: Release of the First 8490 Sequenced Strains for Exploring Actinobacteria Biosynthetic Diversity.</title>
        <authorList>
            <person name="Kalkreuter E."/>
            <person name="Kautsar S.A."/>
            <person name="Yang D."/>
            <person name="Bader C.D."/>
            <person name="Teijaro C.N."/>
            <person name="Fluegel L."/>
            <person name="Davis C.M."/>
            <person name="Simpson J.R."/>
            <person name="Lauterbach L."/>
            <person name="Steele A.D."/>
            <person name="Gui C."/>
            <person name="Meng S."/>
            <person name="Li G."/>
            <person name="Viehrig K."/>
            <person name="Ye F."/>
            <person name="Su P."/>
            <person name="Kiefer A.F."/>
            <person name="Nichols A."/>
            <person name="Cepeda A.J."/>
            <person name="Yan W."/>
            <person name="Fan B."/>
            <person name="Jiang Y."/>
            <person name="Adhikari A."/>
            <person name="Zheng C.-J."/>
            <person name="Schuster L."/>
            <person name="Cowan T.M."/>
            <person name="Smanski M.J."/>
            <person name="Chevrette M.G."/>
            <person name="De Carvalho L.P.S."/>
            <person name="Shen B."/>
        </authorList>
    </citation>
    <scope>NUCLEOTIDE SEQUENCE [LARGE SCALE GENOMIC DNA]</scope>
    <source>
        <strain evidence="2 3">NPDC050545</strain>
    </source>
</reference>
<dbReference type="Pfam" id="PF01112">
    <property type="entry name" value="Asparaginase_2"/>
    <property type="match status" value="1"/>
</dbReference>
<dbReference type="PANTHER" id="PTHR10188:SF6">
    <property type="entry name" value="N(4)-(BETA-N-ACETYLGLUCOSAMINYL)-L-ASPARAGINASE"/>
    <property type="match status" value="1"/>
</dbReference>
<organism evidence="2 3">
    <name type="scientific">Nonomuraea typhae</name>
    <dbReference type="NCBI Taxonomy" id="2603600"/>
    <lineage>
        <taxon>Bacteria</taxon>
        <taxon>Bacillati</taxon>
        <taxon>Actinomycetota</taxon>
        <taxon>Actinomycetes</taxon>
        <taxon>Streptosporangiales</taxon>
        <taxon>Streptosporangiaceae</taxon>
        <taxon>Nonomuraea</taxon>
    </lineage>
</organism>
<gene>
    <name evidence="2" type="ORF">ACIBG2_30650</name>
</gene>
<sequence>MAVSRPHALRLVALTALLGAITGFAVPSAPTGSGAVREVVLAVHGGAGSLPRGSITPDQEKAYRTALEKALRAGYTVIRGGGSSLDAVEQAVRVLEDDPNFNAGKGAVFNTDGEHELDASIMNGRDLRSGAVAGVHNTRNPISLARLVMERSKHVLMAGRGADAFALQSGVPYTTQDYFFTQRRWDALIRAKGGQAADTGGTVGAVALDRDRQLAAATSTGGLTNKLVGRVGDSPIIGAGTYADSKTVAISCTGTGEVFIRGVAAHDVSALIDYARMPVERAASTVVNDKIPALGATGGAIALDPKGTLATPHSTPGIINGYVTRDGTIVTRLYDDETPAR</sequence>
<accession>A0ABW7Z0S0</accession>
<proteinExistence type="predicted"/>
<keyword evidence="1" id="KW-0732">Signal</keyword>
<evidence type="ECO:0000313" key="3">
    <source>
        <dbReference type="Proteomes" id="UP001612741"/>
    </source>
</evidence>
<comment type="caution">
    <text evidence="2">The sequence shown here is derived from an EMBL/GenBank/DDBJ whole genome shotgun (WGS) entry which is preliminary data.</text>
</comment>
<evidence type="ECO:0000256" key="1">
    <source>
        <dbReference type="SAM" id="SignalP"/>
    </source>
</evidence>
<dbReference type="SUPFAM" id="SSF56235">
    <property type="entry name" value="N-terminal nucleophile aminohydrolases (Ntn hydrolases)"/>
    <property type="match status" value="1"/>
</dbReference>
<dbReference type="CDD" id="cd04701">
    <property type="entry name" value="Asparaginase_2"/>
    <property type="match status" value="1"/>
</dbReference>
<feature type="chain" id="PRO_5045695381" evidence="1">
    <location>
        <begin position="26"/>
        <end position="341"/>
    </location>
</feature>
<dbReference type="Gene3D" id="3.60.20.30">
    <property type="entry name" value="(Glycosyl)asparaginase"/>
    <property type="match status" value="1"/>
</dbReference>
<protein>
    <submittedName>
        <fullName evidence="2">Isoaspartyl peptidase/L-asparaginase family protein</fullName>
    </submittedName>
</protein>
<evidence type="ECO:0000313" key="2">
    <source>
        <dbReference type="EMBL" id="MFI6501775.1"/>
    </source>
</evidence>
<dbReference type="PANTHER" id="PTHR10188">
    <property type="entry name" value="L-ASPARAGINASE"/>
    <property type="match status" value="1"/>
</dbReference>
<dbReference type="Proteomes" id="UP001612741">
    <property type="component" value="Unassembled WGS sequence"/>
</dbReference>
<feature type="signal peptide" evidence="1">
    <location>
        <begin position="1"/>
        <end position="25"/>
    </location>
</feature>
<dbReference type="InterPro" id="IPR000246">
    <property type="entry name" value="Peptidase_T2"/>
</dbReference>
<dbReference type="EMBL" id="JBITGY010000008">
    <property type="protein sequence ID" value="MFI6501775.1"/>
    <property type="molecule type" value="Genomic_DNA"/>
</dbReference>
<dbReference type="RefSeq" id="WP_397086569.1">
    <property type="nucleotide sequence ID" value="NZ_JBITGY010000008.1"/>
</dbReference>
<name>A0ABW7Z0S0_9ACTN</name>